<proteinExistence type="inferred from homology"/>
<gene>
    <name evidence="9" type="ORF">UC35_17890</name>
</gene>
<evidence type="ECO:0000256" key="6">
    <source>
        <dbReference type="ARBA" id="ARBA00023136"/>
    </source>
</evidence>
<accession>A0A127JWT1</accession>
<dbReference type="PANTHER" id="PTHR33362">
    <property type="entry name" value="SIALIC ACID TRAP TRANSPORTER PERMEASE PROTEIN SIAT-RELATED"/>
    <property type="match status" value="1"/>
</dbReference>
<comment type="caution">
    <text evidence="7">Lacks conserved residue(s) required for the propagation of feature annotation.</text>
</comment>
<keyword evidence="7" id="KW-0813">Transport</keyword>
<evidence type="ECO:0000256" key="1">
    <source>
        <dbReference type="ARBA" id="ARBA00004429"/>
    </source>
</evidence>
<dbReference type="NCBIfam" id="TIGR00786">
    <property type="entry name" value="dctM"/>
    <property type="match status" value="1"/>
</dbReference>
<evidence type="ECO:0000256" key="5">
    <source>
        <dbReference type="ARBA" id="ARBA00022989"/>
    </source>
</evidence>
<feature type="transmembrane region" description="Helical" evidence="7">
    <location>
        <begin position="272"/>
        <end position="294"/>
    </location>
</feature>
<keyword evidence="5 7" id="KW-1133">Transmembrane helix</keyword>
<dbReference type="PANTHER" id="PTHR33362:SF4">
    <property type="entry name" value="2,3-DIKETO-L-GULONATE TRAP TRANSPORTER LARGE PERMEASE PROTEIN YIAN"/>
    <property type="match status" value="1"/>
</dbReference>
<dbReference type="PIRSF" id="PIRSF006066">
    <property type="entry name" value="HI0050"/>
    <property type="match status" value="1"/>
</dbReference>
<keyword evidence="6 7" id="KW-0472">Membrane</keyword>
<evidence type="ECO:0000256" key="4">
    <source>
        <dbReference type="ARBA" id="ARBA00022692"/>
    </source>
</evidence>
<evidence type="ECO:0000256" key="3">
    <source>
        <dbReference type="ARBA" id="ARBA00022519"/>
    </source>
</evidence>
<dbReference type="AlphaFoldDB" id="A0A127JWT1"/>
<feature type="transmembrane region" description="Helical" evidence="7">
    <location>
        <begin position="314"/>
        <end position="344"/>
    </location>
</feature>
<feature type="transmembrane region" description="Helical" evidence="7">
    <location>
        <begin position="241"/>
        <end position="260"/>
    </location>
</feature>
<dbReference type="GO" id="GO:0005886">
    <property type="term" value="C:plasma membrane"/>
    <property type="evidence" value="ECO:0007669"/>
    <property type="project" value="UniProtKB-SubCell"/>
</dbReference>
<evidence type="ECO:0000256" key="2">
    <source>
        <dbReference type="ARBA" id="ARBA00022475"/>
    </source>
</evidence>
<feature type="domain" description="TRAP C4-dicarboxylate transport system permease DctM subunit" evidence="8">
    <location>
        <begin position="7"/>
        <end position="417"/>
    </location>
</feature>
<comment type="subunit">
    <text evidence="7">The complex comprises the extracytoplasmic solute receptor protein and the two transmembrane proteins.</text>
</comment>
<feature type="transmembrane region" description="Helical" evidence="7">
    <location>
        <begin position="137"/>
        <end position="159"/>
    </location>
</feature>
<feature type="transmembrane region" description="Helical" evidence="7">
    <location>
        <begin position="356"/>
        <end position="376"/>
    </location>
</feature>
<keyword evidence="3 7" id="KW-0997">Cell inner membrane</keyword>
<dbReference type="InterPro" id="IPR010656">
    <property type="entry name" value="DctM"/>
</dbReference>
<protein>
    <recommendedName>
        <fullName evidence="7">TRAP transporter large permease protein</fullName>
    </recommendedName>
</protein>
<comment type="function">
    <text evidence="7">Part of the tripartite ATP-independent periplasmic (TRAP) transport system.</text>
</comment>
<sequence>MTIAIFLGSLLGAMALGVPIAFALLASGAALMWHMNMFDAQILAQNTLEGANSFPLLAVPFFMLAGEIMNTGGLSRRIVKLAMTLVGHVRGGLGYVAIIAAALMSALSGSAVADAAALAALLLPMMTRAGYDRPRSAGLLASAAVMGPIIPPSIGFVVFGVAANVSISKLFIAGIFPGILLGASLWVTWWWMVRKDKGGEPPPRATRAEVLVALKDATFALGLPLIVIVGLKFGVFTPTEAAVVAAVYALLVSMVIYRELKWSELHGLFLSAARTTAVVMFLVAAAMVSAWMITVANLPAELVALLKPLLDSPTLLMVAIMVLTMVVGTAMDMTPTILILTPVLMPLVKAAGIDPVYFGVMFMINNSIGLITPPVGTILSTVAGVGKISMDEVTKGVWPFMVAQFAVMFLMVFFPQLVMVPARWFYG</sequence>
<feature type="transmembrane region" description="Helical" evidence="7">
    <location>
        <begin position="54"/>
        <end position="72"/>
    </location>
</feature>
<evidence type="ECO:0000313" key="9">
    <source>
        <dbReference type="EMBL" id="AMO24374.1"/>
    </source>
</evidence>
<dbReference type="Pfam" id="PF06808">
    <property type="entry name" value="DctM"/>
    <property type="match status" value="1"/>
</dbReference>
<evidence type="ECO:0000313" key="10">
    <source>
        <dbReference type="Proteomes" id="UP000070433"/>
    </source>
</evidence>
<dbReference type="PATRIC" id="fig|94132.3.peg.3656"/>
<dbReference type="OrthoDB" id="9777699at2"/>
<feature type="transmembrane region" description="Helical" evidence="7">
    <location>
        <begin position="6"/>
        <end position="33"/>
    </location>
</feature>
<keyword evidence="2" id="KW-1003">Cell membrane</keyword>
<evidence type="ECO:0000256" key="7">
    <source>
        <dbReference type="RuleBase" id="RU369079"/>
    </source>
</evidence>
<keyword evidence="4 7" id="KW-0812">Transmembrane</keyword>
<reference evidence="9 10" key="1">
    <citation type="journal article" date="2014" name="Int. J. Syst. Evol. Microbiol.">
        <title>Ramlibacter solisilvae sp. nov., isolated from forest soil, and emended description of the genus Ramlibacter.</title>
        <authorList>
            <person name="Lee H.J."/>
            <person name="Lee S.H."/>
            <person name="Lee S.S."/>
            <person name="Lee J.S."/>
            <person name="Kim Y."/>
            <person name="Kim S.C."/>
            <person name="Jeon C.O."/>
        </authorList>
    </citation>
    <scope>NUCLEOTIDE SEQUENCE [LARGE SCALE GENOMIC DNA]</scope>
    <source>
        <strain evidence="9 10">5-10</strain>
    </source>
</reference>
<dbReference type="Proteomes" id="UP000070433">
    <property type="component" value="Chromosome"/>
</dbReference>
<comment type="similarity">
    <text evidence="7">Belongs to the TRAP transporter large permease family.</text>
</comment>
<organism evidence="9 10">
    <name type="scientific">Ramlibacter tataouinensis</name>
    <dbReference type="NCBI Taxonomy" id="94132"/>
    <lineage>
        <taxon>Bacteria</taxon>
        <taxon>Pseudomonadati</taxon>
        <taxon>Pseudomonadota</taxon>
        <taxon>Betaproteobacteria</taxon>
        <taxon>Burkholderiales</taxon>
        <taxon>Comamonadaceae</taxon>
        <taxon>Ramlibacter</taxon>
    </lineage>
</organism>
<feature type="transmembrane region" description="Helical" evidence="7">
    <location>
        <begin position="396"/>
        <end position="414"/>
    </location>
</feature>
<evidence type="ECO:0000259" key="8">
    <source>
        <dbReference type="Pfam" id="PF06808"/>
    </source>
</evidence>
<keyword evidence="10" id="KW-1185">Reference proteome</keyword>
<name>A0A127JWT1_9BURK</name>
<dbReference type="RefSeq" id="WP_061502080.1">
    <property type="nucleotide sequence ID" value="NZ_CP010951.1"/>
</dbReference>
<dbReference type="InterPro" id="IPR004681">
    <property type="entry name" value="TRAP_DctM"/>
</dbReference>
<dbReference type="GO" id="GO:0022857">
    <property type="term" value="F:transmembrane transporter activity"/>
    <property type="evidence" value="ECO:0007669"/>
    <property type="project" value="UniProtKB-UniRule"/>
</dbReference>
<feature type="transmembrane region" description="Helical" evidence="7">
    <location>
        <begin position="171"/>
        <end position="192"/>
    </location>
</feature>
<comment type="subcellular location">
    <subcellularLocation>
        <location evidence="1 7">Cell inner membrane</location>
        <topology evidence="1 7">Multi-pass membrane protein</topology>
    </subcellularLocation>
</comment>
<feature type="transmembrane region" description="Helical" evidence="7">
    <location>
        <begin position="92"/>
        <end position="125"/>
    </location>
</feature>
<dbReference type="EMBL" id="CP010951">
    <property type="protein sequence ID" value="AMO24374.1"/>
    <property type="molecule type" value="Genomic_DNA"/>
</dbReference>